<protein>
    <recommendedName>
        <fullName evidence="3">Ubiquitin-like protease family profile domain-containing protein</fullName>
    </recommendedName>
</protein>
<proteinExistence type="predicted"/>
<evidence type="ECO:0000313" key="2">
    <source>
        <dbReference type="Proteomes" id="UP000053144"/>
    </source>
</evidence>
<dbReference type="EMBL" id="CM003378">
    <property type="protein sequence ID" value="KOM49933.1"/>
    <property type="molecule type" value="Genomic_DNA"/>
</dbReference>
<dbReference type="PANTHER" id="PTHR33018">
    <property type="entry name" value="OS10G0338966 PROTEIN-RELATED"/>
    <property type="match status" value="1"/>
</dbReference>
<dbReference type="Gramene" id="KOM49933">
    <property type="protein sequence ID" value="KOM49933"/>
    <property type="gene ID" value="LR48_Vigan08g076000"/>
</dbReference>
<dbReference type="AlphaFoldDB" id="A0A0L9V4K5"/>
<name>A0A0L9V4K5_PHAAN</name>
<organism evidence="1 2">
    <name type="scientific">Phaseolus angularis</name>
    <name type="common">Azuki bean</name>
    <name type="synonym">Vigna angularis</name>
    <dbReference type="NCBI Taxonomy" id="3914"/>
    <lineage>
        <taxon>Eukaryota</taxon>
        <taxon>Viridiplantae</taxon>
        <taxon>Streptophyta</taxon>
        <taxon>Embryophyta</taxon>
        <taxon>Tracheophyta</taxon>
        <taxon>Spermatophyta</taxon>
        <taxon>Magnoliopsida</taxon>
        <taxon>eudicotyledons</taxon>
        <taxon>Gunneridae</taxon>
        <taxon>Pentapetalae</taxon>
        <taxon>rosids</taxon>
        <taxon>fabids</taxon>
        <taxon>Fabales</taxon>
        <taxon>Fabaceae</taxon>
        <taxon>Papilionoideae</taxon>
        <taxon>50 kb inversion clade</taxon>
        <taxon>NPAAA clade</taxon>
        <taxon>indigoferoid/millettioid clade</taxon>
        <taxon>Phaseoleae</taxon>
        <taxon>Vigna</taxon>
    </lineage>
</organism>
<gene>
    <name evidence="1" type="ORF">LR48_Vigan08g076000</name>
</gene>
<dbReference type="Proteomes" id="UP000053144">
    <property type="component" value="Chromosome 8"/>
</dbReference>
<evidence type="ECO:0008006" key="3">
    <source>
        <dbReference type="Google" id="ProtNLM"/>
    </source>
</evidence>
<reference evidence="2" key="1">
    <citation type="journal article" date="2015" name="Proc. Natl. Acad. Sci. U.S.A.">
        <title>Genome sequencing of adzuki bean (Vigna angularis) provides insight into high starch and low fat accumulation and domestication.</title>
        <authorList>
            <person name="Yang K."/>
            <person name="Tian Z."/>
            <person name="Chen C."/>
            <person name="Luo L."/>
            <person name="Zhao B."/>
            <person name="Wang Z."/>
            <person name="Yu L."/>
            <person name="Li Y."/>
            <person name="Sun Y."/>
            <person name="Li W."/>
            <person name="Chen Y."/>
            <person name="Li Y."/>
            <person name="Zhang Y."/>
            <person name="Ai D."/>
            <person name="Zhao J."/>
            <person name="Shang C."/>
            <person name="Ma Y."/>
            <person name="Wu B."/>
            <person name="Wang M."/>
            <person name="Gao L."/>
            <person name="Sun D."/>
            <person name="Zhang P."/>
            <person name="Guo F."/>
            <person name="Wang W."/>
            <person name="Li Y."/>
            <person name="Wang J."/>
            <person name="Varshney R.K."/>
            <person name="Wang J."/>
            <person name="Ling H.Q."/>
            <person name="Wan P."/>
        </authorList>
    </citation>
    <scope>NUCLEOTIDE SEQUENCE</scope>
    <source>
        <strain evidence="2">cv. Jingnong 6</strain>
    </source>
</reference>
<accession>A0A0L9V4K5</accession>
<evidence type="ECO:0000313" key="1">
    <source>
        <dbReference type="EMBL" id="KOM49933.1"/>
    </source>
</evidence>
<sequence length="320" mass="36895">MQFCASREFEEWKVCFLTSTKSFMKFIMILHLRIYMVSQGKRLAAQERKRLNDAPHLLSRGGYAKLEKKIRKSRAEALGLESPDLAPAPARYELWKAARTKSDGNMTSSTAALISQRIDELVEQQTQGTFVGQCREDILTTAIGKLEHPGRFTRPQKQPMHESVIDEDDEMAEAEDDPLSKLMIRLPRLNISILVPLYITFNDALEIIGGDRMLNISILQLWCMYMDTIVIDQGRSSMYEFVEPQTIQASGQIVQVLYPKVCNKQLDSWECGFYVMSWIKTIIRAVITDDWNECLKSTSPIPEDTIRQIRQEWTTYLLQR</sequence>
<dbReference type="PANTHER" id="PTHR33018:SF34">
    <property type="entry name" value="OS02G0472350 PROTEIN"/>
    <property type="match status" value="1"/>
</dbReference>